<evidence type="ECO:0000313" key="1">
    <source>
        <dbReference type="EMBL" id="GBP24864.1"/>
    </source>
</evidence>
<gene>
    <name evidence="1" type="ORF">EVAR_14197_1</name>
</gene>
<keyword evidence="2" id="KW-1185">Reference proteome</keyword>
<comment type="caution">
    <text evidence="1">The sequence shown here is derived from an EMBL/GenBank/DDBJ whole genome shotgun (WGS) entry which is preliminary data.</text>
</comment>
<protein>
    <submittedName>
        <fullName evidence="1">Uncharacterized protein</fullName>
    </submittedName>
</protein>
<name>A0A4C1UG19_EUMVA</name>
<proteinExistence type="predicted"/>
<dbReference type="Proteomes" id="UP000299102">
    <property type="component" value="Unassembled WGS sequence"/>
</dbReference>
<dbReference type="AlphaFoldDB" id="A0A4C1UG19"/>
<evidence type="ECO:0000313" key="2">
    <source>
        <dbReference type="Proteomes" id="UP000299102"/>
    </source>
</evidence>
<reference evidence="1 2" key="1">
    <citation type="journal article" date="2019" name="Commun. Biol.">
        <title>The bagworm genome reveals a unique fibroin gene that provides high tensile strength.</title>
        <authorList>
            <person name="Kono N."/>
            <person name="Nakamura H."/>
            <person name="Ohtoshi R."/>
            <person name="Tomita M."/>
            <person name="Numata K."/>
            <person name="Arakawa K."/>
        </authorList>
    </citation>
    <scope>NUCLEOTIDE SEQUENCE [LARGE SCALE GENOMIC DNA]</scope>
</reference>
<dbReference type="OrthoDB" id="4327074at2759"/>
<accession>A0A4C1UG19</accession>
<sequence length="99" mass="11183">MPRIRVRKTSKGQSDWSRYKDALEEVNAGDSQRKAAHKQGINHYSLLKYLRKQSASSHYIQIADPKKSGFNAPVANNELTKTRKVVITIFATIATQINP</sequence>
<organism evidence="1 2">
    <name type="scientific">Eumeta variegata</name>
    <name type="common">Bagworm moth</name>
    <name type="synonym">Eumeta japonica</name>
    <dbReference type="NCBI Taxonomy" id="151549"/>
    <lineage>
        <taxon>Eukaryota</taxon>
        <taxon>Metazoa</taxon>
        <taxon>Ecdysozoa</taxon>
        <taxon>Arthropoda</taxon>
        <taxon>Hexapoda</taxon>
        <taxon>Insecta</taxon>
        <taxon>Pterygota</taxon>
        <taxon>Neoptera</taxon>
        <taxon>Endopterygota</taxon>
        <taxon>Lepidoptera</taxon>
        <taxon>Glossata</taxon>
        <taxon>Ditrysia</taxon>
        <taxon>Tineoidea</taxon>
        <taxon>Psychidae</taxon>
        <taxon>Oiketicinae</taxon>
        <taxon>Eumeta</taxon>
    </lineage>
</organism>
<dbReference type="EMBL" id="BGZK01000166">
    <property type="protein sequence ID" value="GBP24864.1"/>
    <property type="molecule type" value="Genomic_DNA"/>
</dbReference>